<feature type="compositionally biased region" description="Basic and acidic residues" evidence="1">
    <location>
        <begin position="403"/>
        <end position="435"/>
    </location>
</feature>
<evidence type="ECO:0000313" key="2">
    <source>
        <dbReference type="EMBL" id="KAK2950240.1"/>
    </source>
</evidence>
<feature type="compositionally biased region" description="Acidic residues" evidence="1">
    <location>
        <begin position="460"/>
        <end position="476"/>
    </location>
</feature>
<feature type="compositionally biased region" description="Basic and acidic residues" evidence="1">
    <location>
        <begin position="101"/>
        <end position="112"/>
    </location>
</feature>
<feature type="region of interest" description="Disordered" evidence="1">
    <location>
        <begin position="190"/>
        <end position="250"/>
    </location>
</feature>
<feature type="compositionally biased region" description="Basic residues" evidence="1">
    <location>
        <begin position="233"/>
        <end position="242"/>
    </location>
</feature>
<dbReference type="EMBL" id="JARBJD010000140">
    <property type="protein sequence ID" value="KAK2950240.1"/>
    <property type="molecule type" value="Genomic_DNA"/>
</dbReference>
<feature type="compositionally biased region" description="Low complexity" evidence="1">
    <location>
        <begin position="572"/>
        <end position="583"/>
    </location>
</feature>
<dbReference type="Proteomes" id="UP001281761">
    <property type="component" value="Unassembled WGS sequence"/>
</dbReference>
<feature type="region of interest" description="Disordered" evidence="1">
    <location>
        <begin position="101"/>
        <end position="134"/>
    </location>
</feature>
<feature type="compositionally biased region" description="Basic and acidic residues" evidence="1">
    <location>
        <begin position="529"/>
        <end position="548"/>
    </location>
</feature>
<feature type="compositionally biased region" description="Low complexity" evidence="1">
    <location>
        <begin position="118"/>
        <end position="134"/>
    </location>
</feature>
<keyword evidence="3" id="KW-1185">Reference proteome</keyword>
<feature type="compositionally biased region" description="Basic and acidic residues" evidence="1">
    <location>
        <begin position="499"/>
        <end position="512"/>
    </location>
</feature>
<gene>
    <name evidence="2" type="ORF">BLNAU_14824</name>
</gene>
<sequence>MIPSDVKAEQTHHQFARDLVSQFTSAFETVPPQVSFALDAIQRHQCPETLQSFYSSFIAALEAKLRKKALSHIEINGLVKGNSDDRMCLNQILAEVVNIKQQEEDRPEHEENTTLNADQQDSTQNITSTSSNSQRHVVIPPLKLNLDDSDYHPTDIHQKDNFIALSDQKPLHDKFEEDCDVRLSLSSEDAVKDPIQGSKVTENSPPLSDLGPASHLPSKVMMFEQSNSDRPHHDTRHTKLRHSVAEAPSQIIRKHQTSYNPQRSSFGGKSNLAKGTAPSIVSSDGWTISTVPSGYNTFPFAVADGGMHNEQFGSTFSSSSKLHRTTTEQMIRLNAVNEERRRMTELMKKEMLLLSKLRRKVKGQVEDKLDQDSFVSLLDELEGMIEQQILFEENLGQSTDENEILRLSKQESRGEVTDAGGSEKENDGNRPEQKVGHKPNNMNPRRTEPVTRSDNRHDEDEVVIEDGDEEGADEHEEIVKTEDPTLNEPTNQTESPKPLSDRVHLEAKKEQPLKQPQQQHAQNDTNSTSKDKHNRQEKAREHPKEHGTRNRRRSPAPLVSQAEEVHDPIPISTSSRSRQESFSLPLNHSLPDQTTPSASHIQGRWPDGEIGIIVVIVLVLLTTRHTHHIHHAIHTDTHIIHIHLAGHTPNDTPQNHRLQKG</sequence>
<feature type="region of interest" description="Disordered" evidence="1">
    <location>
        <begin position="401"/>
        <end position="600"/>
    </location>
</feature>
<organism evidence="2 3">
    <name type="scientific">Blattamonas nauphoetae</name>
    <dbReference type="NCBI Taxonomy" id="2049346"/>
    <lineage>
        <taxon>Eukaryota</taxon>
        <taxon>Metamonada</taxon>
        <taxon>Preaxostyla</taxon>
        <taxon>Oxymonadida</taxon>
        <taxon>Blattamonas</taxon>
    </lineage>
</organism>
<evidence type="ECO:0000313" key="3">
    <source>
        <dbReference type="Proteomes" id="UP001281761"/>
    </source>
</evidence>
<feature type="compositionally biased region" description="Basic and acidic residues" evidence="1">
    <location>
        <begin position="445"/>
        <end position="459"/>
    </location>
</feature>
<feature type="compositionally biased region" description="Low complexity" evidence="1">
    <location>
        <begin position="513"/>
        <end position="522"/>
    </location>
</feature>
<name>A0ABQ9XFQ5_9EUKA</name>
<evidence type="ECO:0000256" key="1">
    <source>
        <dbReference type="SAM" id="MobiDB-lite"/>
    </source>
</evidence>
<reference evidence="2 3" key="1">
    <citation type="journal article" date="2022" name="bioRxiv">
        <title>Genomics of Preaxostyla Flagellates Illuminates Evolutionary Transitions and the Path Towards Mitochondrial Loss.</title>
        <authorList>
            <person name="Novak L.V.F."/>
            <person name="Treitli S.C."/>
            <person name="Pyrih J."/>
            <person name="Halakuc P."/>
            <person name="Pipaliya S.V."/>
            <person name="Vacek V."/>
            <person name="Brzon O."/>
            <person name="Soukal P."/>
            <person name="Eme L."/>
            <person name="Dacks J.B."/>
            <person name="Karnkowska A."/>
            <person name="Elias M."/>
            <person name="Hampl V."/>
        </authorList>
    </citation>
    <scope>NUCLEOTIDE SEQUENCE [LARGE SCALE GENOMIC DNA]</scope>
    <source>
        <strain evidence="2">NAU3</strain>
        <tissue evidence="2">Gut</tissue>
    </source>
</reference>
<accession>A0ABQ9XFQ5</accession>
<feature type="compositionally biased region" description="Polar residues" evidence="1">
    <location>
        <begin position="584"/>
        <end position="600"/>
    </location>
</feature>
<protein>
    <submittedName>
        <fullName evidence="2">Uncharacterized protein</fullName>
    </submittedName>
</protein>
<proteinExistence type="predicted"/>
<comment type="caution">
    <text evidence="2">The sequence shown here is derived from an EMBL/GenBank/DDBJ whole genome shotgun (WGS) entry which is preliminary data.</text>
</comment>